<dbReference type="Pfam" id="PF06287">
    <property type="entry name" value="DUF1039"/>
    <property type="match status" value="1"/>
</dbReference>
<dbReference type="InterPro" id="IPR010437">
    <property type="entry name" value="T3SS_SsaH/EsaH"/>
</dbReference>
<sequence>MTPVNPALGEGVGRWLDAPARQRIVELAIAGAHHGMRTEPRAILRALPSLVTDRETRQWLHVALLIALGDKGAARAHLTDTVAAGRENEAATGVLARWLDAVDARDSALASSSPSSSSSRSSSSSPSPTLLS</sequence>
<proteinExistence type="predicted"/>
<evidence type="ECO:0000256" key="1">
    <source>
        <dbReference type="SAM" id="MobiDB-lite"/>
    </source>
</evidence>
<feature type="region of interest" description="Disordered" evidence="1">
    <location>
        <begin position="109"/>
        <end position="132"/>
    </location>
</feature>
<name>A0A5E5PCK7_9BURK</name>
<evidence type="ECO:0000313" key="3">
    <source>
        <dbReference type="Proteomes" id="UP000364291"/>
    </source>
</evidence>
<accession>A0A5E5PCK7</accession>
<evidence type="ECO:0000313" key="2">
    <source>
        <dbReference type="EMBL" id="VVG74003.1"/>
    </source>
</evidence>
<protein>
    <submittedName>
        <fullName evidence="2">Type III secretion apparatus</fullName>
    </submittedName>
</protein>
<dbReference type="EMBL" id="CABPSX010000014">
    <property type="protein sequence ID" value="VVG74003.1"/>
    <property type="molecule type" value="Genomic_DNA"/>
</dbReference>
<dbReference type="RefSeq" id="WP_094067594.1">
    <property type="nucleotide sequence ID" value="NZ_CABPSX010000014.1"/>
</dbReference>
<reference evidence="2 3" key="1">
    <citation type="submission" date="2019-08" db="EMBL/GenBank/DDBJ databases">
        <authorList>
            <person name="Peeters C."/>
        </authorList>
    </citation>
    <scope>NUCLEOTIDE SEQUENCE [LARGE SCALE GENOMIC DNA]</scope>
    <source>
        <strain evidence="2 3">LMG 18089</strain>
    </source>
</reference>
<organism evidence="2 3">
    <name type="scientific">Pandoraea apista</name>
    <dbReference type="NCBI Taxonomy" id="93218"/>
    <lineage>
        <taxon>Bacteria</taxon>
        <taxon>Pseudomonadati</taxon>
        <taxon>Pseudomonadota</taxon>
        <taxon>Betaproteobacteria</taxon>
        <taxon>Burkholderiales</taxon>
        <taxon>Burkholderiaceae</taxon>
        <taxon>Pandoraea</taxon>
    </lineage>
</organism>
<gene>
    <name evidence="2" type="ORF">PAP18089_05014</name>
</gene>
<dbReference type="OrthoDB" id="8943454at2"/>
<dbReference type="Proteomes" id="UP000364291">
    <property type="component" value="Unassembled WGS sequence"/>
</dbReference>
<dbReference type="AlphaFoldDB" id="A0A5E5PCK7"/>